<dbReference type="InterPro" id="IPR044666">
    <property type="entry name" value="Cyclophilin_A-like"/>
</dbReference>
<comment type="subcellular location">
    <subcellularLocation>
        <location evidence="2">Nucleus</location>
    </subcellularLocation>
</comment>
<comment type="catalytic activity">
    <reaction evidence="1">
        <text>[protein]-peptidylproline (omega=180) = [protein]-peptidylproline (omega=0)</text>
        <dbReference type="Rhea" id="RHEA:16237"/>
        <dbReference type="Rhea" id="RHEA-COMP:10747"/>
        <dbReference type="Rhea" id="RHEA-COMP:10748"/>
        <dbReference type="ChEBI" id="CHEBI:83833"/>
        <dbReference type="ChEBI" id="CHEBI:83834"/>
        <dbReference type="EC" id="5.2.1.8"/>
    </reaction>
</comment>
<comment type="caution">
    <text evidence="7">The sequence shown here is derived from an EMBL/GenBank/DDBJ whole genome shotgun (WGS) entry which is preliminary data.</text>
</comment>
<dbReference type="InterPro" id="IPR031755">
    <property type="entry name" value="Inhibitor_I66"/>
</dbReference>
<dbReference type="CDD" id="cd23428">
    <property type="entry name" value="beta-trefoil_Ricin_SPI"/>
    <property type="match status" value="1"/>
</dbReference>
<dbReference type="STRING" id="92696.A0A4R0RJ79"/>
<keyword evidence="7" id="KW-0413">Isomerase</keyword>
<dbReference type="Gene3D" id="2.40.100.10">
    <property type="entry name" value="Cyclophilin-like"/>
    <property type="match status" value="1"/>
</dbReference>
<dbReference type="CDD" id="cd01925">
    <property type="entry name" value="cyclophilin_CeCYP16-like"/>
    <property type="match status" value="1"/>
</dbReference>
<feature type="compositionally biased region" description="Low complexity" evidence="5">
    <location>
        <begin position="450"/>
        <end position="466"/>
    </location>
</feature>
<dbReference type="OrthoDB" id="442970at2759"/>
<dbReference type="InterPro" id="IPR029000">
    <property type="entry name" value="Cyclophilin-like_dom_sf"/>
</dbReference>
<dbReference type="GO" id="GO:0003755">
    <property type="term" value="F:peptidyl-prolyl cis-trans isomerase activity"/>
    <property type="evidence" value="ECO:0007669"/>
    <property type="project" value="UniProtKB-EC"/>
</dbReference>
<dbReference type="Proteomes" id="UP000292702">
    <property type="component" value="Unassembled WGS sequence"/>
</dbReference>
<organism evidence="7 8">
    <name type="scientific">Steccherinum ochraceum</name>
    <dbReference type="NCBI Taxonomy" id="92696"/>
    <lineage>
        <taxon>Eukaryota</taxon>
        <taxon>Fungi</taxon>
        <taxon>Dikarya</taxon>
        <taxon>Basidiomycota</taxon>
        <taxon>Agaricomycotina</taxon>
        <taxon>Agaricomycetes</taxon>
        <taxon>Polyporales</taxon>
        <taxon>Steccherinaceae</taxon>
        <taxon>Steccherinum</taxon>
    </lineage>
</organism>
<accession>A0A4R0RJ79</accession>
<dbReference type="PANTHER" id="PTHR45625:SF6">
    <property type="entry name" value="SPLICEOSOME-ASSOCIATED PROTEIN CWC27 HOMOLOG"/>
    <property type="match status" value="1"/>
</dbReference>
<feature type="compositionally biased region" description="Acidic residues" evidence="5">
    <location>
        <begin position="387"/>
        <end position="405"/>
    </location>
</feature>
<feature type="compositionally biased region" description="Basic and acidic residues" evidence="5">
    <location>
        <begin position="304"/>
        <end position="315"/>
    </location>
</feature>
<dbReference type="SUPFAM" id="SSF50891">
    <property type="entry name" value="Cyclophilin-like"/>
    <property type="match status" value="1"/>
</dbReference>
<feature type="compositionally biased region" description="Basic and acidic residues" evidence="5">
    <location>
        <begin position="180"/>
        <end position="206"/>
    </location>
</feature>
<proteinExistence type="inferred from homology"/>
<evidence type="ECO:0000256" key="4">
    <source>
        <dbReference type="ARBA" id="ARBA00038509"/>
    </source>
</evidence>
<dbReference type="Gene3D" id="2.80.10.50">
    <property type="match status" value="1"/>
</dbReference>
<evidence type="ECO:0000313" key="8">
    <source>
        <dbReference type="Proteomes" id="UP000292702"/>
    </source>
</evidence>
<dbReference type="InterPro" id="IPR020892">
    <property type="entry name" value="Cyclophilin-type_PPIase_CS"/>
</dbReference>
<dbReference type="PANTHER" id="PTHR45625">
    <property type="entry name" value="PEPTIDYL-PROLYL CIS-TRANS ISOMERASE-RELATED"/>
    <property type="match status" value="1"/>
</dbReference>
<dbReference type="EMBL" id="RWJN01000202">
    <property type="protein sequence ID" value="TCD65029.1"/>
    <property type="molecule type" value="Genomic_DNA"/>
</dbReference>
<name>A0A4R0RJ79_9APHY</name>
<evidence type="ECO:0000256" key="3">
    <source>
        <dbReference type="ARBA" id="ARBA00023242"/>
    </source>
</evidence>
<evidence type="ECO:0000313" key="7">
    <source>
        <dbReference type="EMBL" id="TCD65029.1"/>
    </source>
</evidence>
<gene>
    <name evidence="7" type="primary">CWC27</name>
    <name evidence="7" type="ORF">EIP91_003306</name>
</gene>
<feature type="domain" description="PPIase cyclophilin-type" evidence="6">
    <location>
        <begin position="12"/>
        <end position="161"/>
    </location>
</feature>
<evidence type="ECO:0000259" key="6">
    <source>
        <dbReference type="PROSITE" id="PS50072"/>
    </source>
</evidence>
<feature type="region of interest" description="Disordered" evidence="5">
    <location>
        <begin position="445"/>
        <end position="466"/>
    </location>
</feature>
<dbReference type="AlphaFoldDB" id="A0A4R0RJ79"/>
<dbReference type="Pfam" id="PF00160">
    <property type="entry name" value="Pro_isomerase"/>
    <property type="match status" value="1"/>
</dbReference>
<comment type="similarity">
    <text evidence="4">Belongs to the cyclophilin-type PPIase family. CWC27 subfamily.</text>
</comment>
<dbReference type="GO" id="GO:0071013">
    <property type="term" value="C:catalytic step 2 spliceosome"/>
    <property type="evidence" value="ECO:0007669"/>
    <property type="project" value="TreeGrafter"/>
</dbReference>
<dbReference type="GO" id="GO:0004867">
    <property type="term" value="F:serine-type endopeptidase inhibitor activity"/>
    <property type="evidence" value="ECO:0007669"/>
    <property type="project" value="InterPro"/>
</dbReference>
<keyword evidence="8" id="KW-1185">Reference proteome</keyword>
<dbReference type="PROSITE" id="PS50072">
    <property type="entry name" value="CSA_PPIASE_2"/>
    <property type="match status" value="1"/>
</dbReference>
<feature type="compositionally biased region" description="Basic and acidic residues" evidence="5">
    <location>
        <begin position="253"/>
        <end position="294"/>
    </location>
</feature>
<feature type="region of interest" description="Disordered" evidence="5">
    <location>
        <begin position="180"/>
        <end position="431"/>
    </location>
</feature>
<dbReference type="InterPro" id="IPR002130">
    <property type="entry name" value="Cyclophilin-type_PPIase_dom"/>
</dbReference>
<keyword evidence="3" id="KW-0539">Nucleus</keyword>
<sequence length="852" mass="94566">MALPTNGRVIIDTTAGEIDIELWAKETPKTCRNFLTLAMEGYYDGVIFHRIVPNFLVQTGDRTGTGAGGESFYGEPFEDEIHPRLRFAHRGLVAMANNGKKNTNDSQFFITLDRADELHGKHTLFGRVIGDTVYNVLKIGSMEVDENERPLYPPKIKTIRILDNPFTDIIPRITAEEKRAQLRAREQSQKEREEEQRRRGAKKDVKLLSFGADEGADEEEEPVSFKKKPIARPDLVDPAPTSVIPDLTSVPSRSKEKSSKAKVALEDKPDQPEKPAKKEKETDISKIRAKHAEEQAAQSSSRQTEIERMEADIRKLTRRTGGGHDSDDDEPMKKKPKKSYLEEEMAKYTKNRGAAGKKGKKKDESDVLDVLSKFRSKLKSTPSLGGDDGDGDGMDVDKEDADADDVEKKGEDEDPGIEVDDDTGFLGHSFYAPKDNSEEVIKAERDYETESTPSSTTNPSVSSTVTHSRIPASGLIEASKLTACGLSEENKGQYTLSSNNDPVGYAQNGKEYYVFGFLMGAIGDDARPVDWKLTKVISTEGKSGYIVGDLSRHFAACIDLVIASQSATSEWPFRVGPSNSIVDFVPVQINNAKQLYQQTMSHYMVLSEHGKRNLFQNGSRLEDTVNKETARTFQTTHIRRSEEDLVATAFPNVHGTSRTFAVETSDIVGGFCNIETNIVMSSYPIDSGRYMIVSHAFERGIIHRHPVEDHSFFPKPVYSLFEGVGSRGDLDWEIIKTNKGLYTMSAKGSPTGHWQQFPGGPHVFAFLQSPFMGVSPVDWKITEVETTEGQTGHIITTELPDGTTVGWSLANPEETPFGYRIFVRPLLTDSVASGDAPVYPPSEVFSFYRRGG</sequence>
<feature type="compositionally biased region" description="Acidic residues" evidence="5">
    <location>
        <begin position="412"/>
        <end position="423"/>
    </location>
</feature>
<protein>
    <submittedName>
        <fullName evidence="7">Peptidyl-prolyl isomerase cwc27</fullName>
    </submittedName>
</protein>
<evidence type="ECO:0000256" key="2">
    <source>
        <dbReference type="ARBA" id="ARBA00004123"/>
    </source>
</evidence>
<evidence type="ECO:0000256" key="1">
    <source>
        <dbReference type="ARBA" id="ARBA00000971"/>
    </source>
</evidence>
<dbReference type="PRINTS" id="PR00153">
    <property type="entry name" value="CSAPPISMRASE"/>
</dbReference>
<dbReference type="PROSITE" id="PS00170">
    <property type="entry name" value="CSA_PPIASE_1"/>
    <property type="match status" value="1"/>
</dbReference>
<evidence type="ECO:0000256" key="5">
    <source>
        <dbReference type="SAM" id="MobiDB-lite"/>
    </source>
</evidence>
<reference evidence="7 8" key="1">
    <citation type="submission" date="2018-11" db="EMBL/GenBank/DDBJ databases">
        <title>Genome assembly of Steccherinum ochraceum LE-BIN_3174, the white-rot fungus of the Steccherinaceae family (The Residual Polyporoid clade, Polyporales, Basidiomycota).</title>
        <authorList>
            <person name="Fedorova T.V."/>
            <person name="Glazunova O.A."/>
            <person name="Landesman E.O."/>
            <person name="Moiseenko K.V."/>
            <person name="Psurtseva N.V."/>
            <person name="Savinova O.S."/>
            <person name="Shakhova N.V."/>
            <person name="Tyazhelova T.V."/>
            <person name="Vasina D.V."/>
        </authorList>
    </citation>
    <scope>NUCLEOTIDE SEQUENCE [LARGE SCALE GENOMIC DNA]</scope>
    <source>
        <strain evidence="7 8">LE-BIN_3174</strain>
    </source>
</reference>
<dbReference type="GO" id="GO:0006457">
    <property type="term" value="P:protein folding"/>
    <property type="evidence" value="ECO:0007669"/>
    <property type="project" value="InterPro"/>
</dbReference>
<dbReference type="Pfam" id="PF16850">
    <property type="entry name" value="Inhibitor_I66"/>
    <property type="match status" value="1"/>
</dbReference>